<dbReference type="InterPro" id="IPR013083">
    <property type="entry name" value="Znf_RING/FYVE/PHD"/>
</dbReference>
<evidence type="ECO:0000313" key="1">
    <source>
        <dbReference type="Proteomes" id="UP000095287"/>
    </source>
</evidence>
<reference evidence="2" key="1">
    <citation type="submission" date="2016-11" db="UniProtKB">
        <authorList>
            <consortium name="WormBaseParasite"/>
        </authorList>
    </citation>
    <scope>IDENTIFICATION</scope>
</reference>
<protein>
    <submittedName>
        <fullName evidence="2">PHD-type domain-containing protein</fullName>
    </submittedName>
</protein>
<dbReference type="Proteomes" id="UP000095287">
    <property type="component" value="Unplaced"/>
</dbReference>
<organism evidence="1 2">
    <name type="scientific">Steinernema glaseri</name>
    <dbReference type="NCBI Taxonomy" id="37863"/>
    <lineage>
        <taxon>Eukaryota</taxon>
        <taxon>Metazoa</taxon>
        <taxon>Ecdysozoa</taxon>
        <taxon>Nematoda</taxon>
        <taxon>Chromadorea</taxon>
        <taxon>Rhabditida</taxon>
        <taxon>Tylenchina</taxon>
        <taxon>Panagrolaimomorpha</taxon>
        <taxon>Strongyloidoidea</taxon>
        <taxon>Steinernematidae</taxon>
        <taxon>Steinernema</taxon>
    </lineage>
</organism>
<dbReference type="Gene3D" id="3.30.40.10">
    <property type="entry name" value="Zinc/RING finger domain, C3HC4 (zinc finger)"/>
    <property type="match status" value="1"/>
</dbReference>
<accession>A0A1I7Z853</accession>
<evidence type="ECO:0000313" key="2">
    <source>
        <dbReference type="WBParaSite" id="L893_g23875.t1"/>
    </source>
</evidence>
<name>A0A1I7Z853_9BILA</name>
<keyword evidence="1" id="KW-1185">Reference proteome</keyword>
<dbReference type="WBParaSite" id="L893_g23875.t1">
    <property type="protein sequence ID" value="L893_g23875.t1"/>
    <property type="gene ID" value="L893_g23875"/>
</dbReference>
<dbReference type="AlphaFoldDB" id="A0A1I7Z853"/>
<sequence length="158" mass="17693">MKHDCTLEKAAARELADVNQEDVAPEQIVESSYLCAFCHMHDEEADMGNLFGPYVIKAPPLASWPAFLCDKPRSESEIANKALKIFMHARCALWADGLKLDGAKLEDIDEKMAFFWTKKCQICSKLGGSLKCDEGYIHYPCALRCGVKLRRGVFNCSL</sequence>
<proteinExistence type="predicted"/>